<name>A0ACB6QKP5_9PLEO</name>
<organism evidence="1 2">
    <name type="scientific">Lindgomyces ingoldianus</name>
    <dbReference type="NCBI Taxonomy" id="673940"/>
    <lineage>
        <taxon>Eukaryota</taxon>
        <taxon>Fungi</taxon>
        <taxon>Dikarya</taxon>
        <taxon>Ascomycota</taxon>
        <taxon>Pezizomycotina</taxon>
        <taxon>Dothideomycetes</taxon>
        <taxon>Pleosporomycetidae</taxon>
        <taxon>Pleosporales</taxon>
        <taxon>Lindgomycetaceae</taxon>
        <taxon>Lindgomyces</taxon>
    </lineage>
</organism>
<dbReference type="EMBL" id="MU003520">
    <property type="protein sequence ID" value="KAF2467491.1"/>
    <property type="molecule type" value="Genomic_DNA"/>
</dbReference>
<proteinExistence type="predicted"/>
<gene>
    <name evidence="1" type="ORF">BDR25DRAFT_374807</name>
</gene>
<keyword evidence="2" id="KW-1185">Reference proteome</keyword>
<evidence type="ECO:0000313" key="1">
    <source>
        <dbReference type="EMBL" id="KAF2467491.1"/>
    </source>
</evidence>
<evidence type="ECO:0000313" key="2">
    <source>
        <dbReference type="Proteomes" id="UP000799755"/>
    </source>
</evidence>
<accession>A0ACB6QKP5</accession>
<sequence length="179" mass="20397">MPAQSKQVLGQHIQPPARLNVRPLRSVFLAGNINMGTAPPWQREMAEILSDLPIVVYNPRRDQAGNTFDPTLKQDISNPKFKEQVDWEMDHLDQSDIIAMYFDPDPVKLSPITLLELGLHAQDRKLIVCCPQGLGRKCNVQIVCERFGIMLLETREDFEKTVRKEAERLCSRKSVVVGF</sequence>
<protein>
    <submittedName>
        <fullName evidence="1">Uncharacterized protein</fullName>
    </submittedName>
</protein>
<comment type="caution">
    <text evidence="1">The sequence shown here is derived from an EMBL/GenBank/DDBJ whole genome shotgun (WGS) entry which is preliminary data.</text>
</comment>
<reference evidence="1" key="1">
    <citation type="journal article" date="2020" name="Stud. Mycol.">
        <title>101 Dothideomycetes genomes: a test case for predicting lifestyles and emergence of pathogens.</title>
        <authorList>
            <person name="Haridas S."/>
            <person name="Albert R."/>
            <person name="Binder M."/>
            <person name="Bloem J."/>
            <person name="Labutti K."/>
            <person name="Salamov A."/>
            <person name="Andreopoulos B."/>
            <person name="Baker S."/>
            <person name="Barry K."/>
            <person name="Bills G."/>
            <person name="Bluhm B."/>
            <person name="Cannon C."/>
            <person name="Castanera R."/>
            <person name="Culley D."/>
            <person name="Daum C."/>
            <person name="Ezra D."/>
            <person name="Gonzalez J."/>
            <person name="Henrissat B."/>
            <person name="Kuo A."/>
            <person name="Liang C."/>
            <person name="Lipzen A."/>
            <person name="Lutzoni F."/>
            <person name="Magnuson J."/>
            <person name="Mondo S."/>
            <person name="Nolan M."/>
            <person name="Ohm R."/>
            <person name="Pangilinan J."/>
            <person name="Park H.-J."/>
            <person name="Ramirez L."/>
            <person name="Alfaro M."/>
            <person name="Sun H."/>
            <person name="Tritt A."/>
            <person name="Yoshinaga Y."/>
            <person name="Zwiers L.-H."/>
            <person name="Turgeon B."/>
            <person name="Goodwin S."/>
            <person name="Spatafora J."/>
            <person name="Crous P."/>
            <person name="Grigoriev I."/>
        </authorList>
    </citation>
    <scope>NUCLEOTIDE SEQUENCE</scope>
    <source>
        <strain evidence="1">ATCC 200398</strain>
    </source>
</reference>
<dbReference type="Proteomes" id="UP000799755">
    <property type="component" value="Unassembled WGS sequence"/>
</dbReference>